<evidence type="ECO:0000313" key="2">
    <source>
        <dbReference type="Proteomes" id="UP000027138"/>
    </source>
</evidence>
<sequence>MADPYQEDQLEEAHQLLLEIEQAQLEAMTLFQGVEARFTLIRNIANRLVEIKVLRLLGKFLVRSSKEQSM</sequence>
<gene>
    <name evidence="1" type="ORF">JCGZ_22057</name>
</gene>
<evidence type="ECO:0000313" key="1">
    <source>
        <dbReference type="EMBL" id="KDP26995.1"/>
    </source>
</evidence>
<protein>
    <submittedName>
        <fullName evidence="1">Uncharacterized protein</fullName>
    </submittedName>
</protein>
<dbReference type="AlphaFoldDB" id="A0A067K408"/>
<keyword evidence="2" id="KW-1185">Reference proteome</keyword>
<dbReference type="Proteomes" id="UP000027138">
    <property type="component" value="Unassembled WGS sequence"/>
</dbReference>
<organism evidence="1 2">
    <name type="scientific">Jatropha curcas</name>
    <name type="common">Barbados nut</name>
    <dbReference type="NCBI Taxonomy" id="180498"/>
    <lineage>
        <taxon>Eukaryota</taxon>
        <taxon>Viridiplantae</taxon>
        <taxon>Streptophyta</taxon>
        <taxon>Embryophyta</taxon>
        <taxon>Tracheophyta</taxon>
        <taxon>Spermatophyta</taxon>
        <taxon>Magnoliopsida</taxon>
        <taxon>eudicotyledons</taxon>
        <taxon>Gunneridae</taxon>
        <taxon>Pentapetalae</taxon>
        <taxon>rosids</taxon>
        <taxon>fabids</taxon>
        <taxon>Malpighiales</taxon>
        <taxon>Euphorbiaceae</taxon>
        <taxon>Crotonoideae</taxon>
        <taxon>Jatropheae</taxon>
        <taxon>Jatropha</taxon>
    </lineage>
</organism>
<accession>A0A067K408</accession>
<reference evidence="1 2" key="1">
    <citation type="journal article" date="2014" name="PLoS ONE">
        <title>Global Analysis of Gene Expression Profiles in Physic Nut (Jatropha curcas L.) Seedlings Exposed to Salt Stress.</title>
        <authorList>
            <person name="Zhang L."/>
            <person name="Zhang C."/>
            <person name="Wu P."/>
            <person name="Chen Y."/>
            <person name="Li M."/>
            <person name="Jiang H."/>
            <person name="Wu G."/>
        </authorList>
    </citation>
    <scope>NUCLEOTIDE SEQUENCE [LARGE SCALE GENOMIC DNA]</scope>
    <source>
        <strain evidence="2">cv. GZQX0401</strain>
        <tissue evidence="1">Young leaves</tissue>
    </source>
</reference>
<dbReference type="EMBL" id="KK914880">
    <property type="protein sequence ID" value="KDP26995.1"/>
    <property type="molecule type" value="Genomic_DNA"/>
</dbReference>
<name>A0A067K408_JATCU</name>
<proteinExistence type="predicted"/>